<gene>
    <name evidence="1" type="ORF">XELAEV_18009053mg</name>
</gene>
<sequence>MLWSPLTRKMTVCLNLTLTQQTACVGLYVELTEHVLMTSSYIKYPVYQAPYCNYELHGFQVTRITVGYMANWAFQYTVHF</sequence>
<dbReference type="EMBL" id="CM004467">
    <property type="protein sequence ID" value="OCT96838.1"/>
    <property type="molecule type" value="Genomic_DNA"/>
</dbReference>
<dbReference type="Proteomes" id="UP000694892">
    <property type="component" value="Chromosome 1S"/>
</dbReference>
<proteinExistence type="predicted"/>
<protein>
    <submittedName>
        <fullName evidence="1">Uncharacterized protein</fullName>
    </submittedName>
</protein>
<dbReference type="AlphaFoldDB" id="A0A974DRV5"/>
<evidence type="ECO:0000313" key="2">
    <source>
        <dbReference type="Proteomes" id="UP000694892"/>
    </source>
</evidence>
<accession>A0A974DRV5</accession>
<name>A0A974DRV5_XENLA</name>
<evidence type="ECO:0000313" key="1">
    <source>
        <dbReference type="EMBL" id="OCT96838.1"/>
    </source>
</evidence>
<reference evidence="2" key="1">
    <citation type="journal article" date="2016" name="Nature">
        <title>Genome evolution in the allotetraploid frog Xenopus laevis.</title>
        <authorList>
            <person name="Session A.M."/>
            <person name="Uno Y."/>
            <person name="Kwon T."/>
            <person name="Chapman J.A."/>
            <person name="Toyoda A."/>
            <person name="Takahashi S."/>
            <person name="Fukui A."/>
            <person name="Hikosaka A."/>
            <person name="Suzuki A."/>
            <person name="Kondo M."/>
            <person name="van Heeringen S.J."/>
            <person name="Quigley I."/>
            <person name="Heinz S."/>
            <person name="Ogino H."/>
            <person name="Ochi H."/>
            <person name="Hellsten U."/>
            <person name="Lyons J.B."/>
            <person name="Simakov O."/>
            <person name="Putnam N."/>
            <person name="Stites J."/>
            <person name="Kuroki Y."/>
            <person name="Tanaka T."/>
            <person name="Michiue T."/>
            <person name="Watanabe M."/>
            <person name="Bogdanovic O."/>
            <person name="Lister R."/>
            <person name="Georgiou G."/>
            <person name="Paranjpe S.S."/>
            <person name="van Kruijsbergen I."/>
            <person name="Shu S."/>
            <person name="Carlson J."/>
            <person name="Kinoshita T."/>
            <person name="Ohta Y."/>
            <person name="Mawaribuchi S."/>
            <person name="Jenkins J."/>
            <person name="Grimwood J."/>
            <person name="Schmutz J."/>
            <person name="Mitros T."/>
            <person name="Mozaffari S.V."/>
            <person name="Suzuki Y."/>
            <person name="Haramoto Y."/>
            <person name="Yamamoto T.S."/>
            <person name="Takagi C."/>
            <person name="Heald R."/>
            <person name="Miller K."/>
            <person name="Haudenschild C."/>
            <person name="Kitzman J."/>
            <person name="Nakayama T."/>
            <person name="Izutsu Y."/>
            <person name="Robert J."/>
            <person name="Fortriede J."/>
            <person name="Burns K."/>
            <person name="Lotay V."/>
            <person name="Karimi K."/>
            <person name="Yasuoka Y."/>
            <person name="Dichmann D.S."/>
            <person name="Flajnik M.F."/>
            <person name="Houston D.W."/>
            <person name="Shendure J."/>
            <person name="DuPasquier L."/>
            <person name="Vize P.D."/>
            <person name="Zorn A.M."/>
            <person name="Ito M."/>
            <person name="Marcotte E.M."/>
            <person name="Wallingford J.B."/>
            <person name="Ito Y."/>
            <person name="Asashima M."/>
            <person name="Ueno N."/>
            <person name="Matsuda Y."/>
            <person name="Veenstra G.J."/>
            <person name="Fujiyama A."/>
            <person name="Harland R.M."/>
            <person name="Taira M."/>
            <person name="Rokhsar D.S."/>
        </authorList>
    </citation>
    <scope>NUCLEOTIDE SEQUENCE [LARGE SCALE GENOMIC DNA]</scope>
    <source>
        <strain evidence="2">J</strain>
    </source>
</reference>
<organism evidence="1 2">
    <name type="scientific">Xenopus laevis</name>
    <name type="common">African clawed frog</name>
    <dbReference type="NCBI Taxonomy" id="8355"/>
    <lineage>
        <taxon>Eukaryota</taxon>
        <taxon>Metazoa</taxon>
        <taxon>Chordata</taxon>
        <taxon>Craniata</taxon>
        <taxon>Vertebrata</taxon>
        <taxon>Euteleostomi</taxon>
        <taxon>Amphibia</taxon>
        <taxon>Batrachia</taxon>
        <taxon>Anura</taxon>
        <taxon>Pipoidea</taxon>
        <taxon>Pipidae</taxon>
        <taxon>Xenopodinae</taxon>
        <taxon>Xenopus</taxon>
        <taxon>Xenopus</taxon>
    </lineage>
</organism>